<comment type="caution">
    <text evidence="1">The sequence shown here is derived from an EMBL/GenBank/DDBJ whole genome shotgun (WGS) entry which is preliminary data.</text>
</comment>
<evidence type="ECO:0000313" key="2">
    <source>
        <dbReference type="Proteomes" id="UP001165064"/>
    </source>
</evidence>
<name>A0ACB5T0Q5_AMBMO</name>
<accession>A0ACB5T0Q5</accession>
<keyword evidence="2" id="KW-1185">Reference proteome</keyword>
<protein>
    <submittedName>
        <fullName evidence="1">Unnamed protein product</fullName>
    </submittedName>
</protein>
<organism evidence="1 2">
    <name type="scientific">Ambrosiozyma monospora</name>
    <name type="common">Yeast</name>
    <name type="synonym">Endomycopsis monosporus</name>
    <dbReference type="NCBI Taxonomy" id="43982"/>
    <lineage>
        <taxon>Eukaryota</taxon>
        <taxon>Fungi</taxon>
        <taxon>Dikarya</taxon>
        <taxon>Ascomycota</taxon>
        <taxon>Saccharomycotina</taxon>
        <taxon>Pichiomycetes</taxon>
        <taxon>Pichiales</taxon>
        <taxon>Pichiaceae</taxon>
        <taxon>Ambrosiozyma</taxon>
    </lineage>
</organism>
<dbReference type="EMBL" id="BSXS01002086">
    <property type="protein sequence ID" value="GME78178.1"/>
    <property type="molecule type" value="Genomic_DNA"/>
</dbReference>
<reference evidence="1" key="1">
    <citation type="submission" date="2023-04" db="EMBL/GenBank/DDBJ databases">
        <title>Ambrosiozyma monospora NBRC 10751.</title>
        <authorList>
            <person name="Ichikawa N."/>
            <person name="Sato H."/>
            <person name="Tonouchi N."/>
        </authorList>
    </citation>
    <scope>NUCLEOTIDE SEQUENCE</scope>
    <source>
        <strain evidence="1">NBRC 10751</strain>
    </source>
</reference>
<sequence length="155" mass="18218">MVELQSTNKVIEAYGKEPFVWRFPQNFFDLDKVQQSEKDIPVHDRTLRYWVKSKSGLNDPDVYSWAALAYVSDYFYLSANMRLNMRPMFTTKFSVSLDHTIYFNQQINVSDWFSYNVKNLKASENRSIMFGEIFDQEGRLAATTIQEGLSVVHHH</sequence>
<gene>
    <name evidence="1" type="ORF">Amon02_000333800</name>
</gene>
<proteinExistence type="predicted"/>
<dbReference type="Proteomes" id="UP001165064">
    <property type="component" value="Unassembled WGS sequence"/>
</dbReference>
<evidence type="ECO:0000313" key="1">
    <source>
        <dbReference type="EMBL" id="GME78178.1"/>
    </source>
</evidence>